<dbReference type="SUPFAM" id="SSF53067">
    <property type="entry name" value="Actin-like ATPase domain"/>
    <property type="match status" value="2"/>
</dbReference>
<evidence type="ECO:0000313" key="5">
    <source>
        <dbReference type="EMBL" id="WIY49547.1"/>
    </source>
</evidence>
<evidence type="ECO:0000313" key="6">
    <source>
        <dbReference type="Proteomes" id="UP001242732"/>
    </source>
</evidence>
<dbReference type="PROSITE" id="PS00297">
    <property type="entry name" value="HSP70_1"/>
    <property type="match status" value="1"/>
</dbReference>
<keyword evidence="2 4" id="KW-0547">Nucleotide-binding</keyword>
<evidence type="ECO:0000256" key="4">
    <source>
        <dbReference type="RuleBase" id="RU003322"/>
    </source>
</evidence>
<keyword evidence="6" id="KW-1185">Reference proteome</keyword>
<comment type="similarity">
    <text evidence="1 4">Belongs to the heat shock protein 70 family.</text>
</comment>
<dbReference type="Proteomes" id="UP001242732">
    <property type="component" value="Chromosome"/>
</dbReference>
<dbReference type="Pfam" id="PF00012">
    <property type="entry name" value="HSP70"/>
    <property type="match status" value="1"/>
</dbReference>
<dbReference type="PROSITE" id="PS01036">
    <property type="entry name" value="HSP70_3"/>
    <property type="match status" value="1"/>
</dbReference>
<dbReference type="RefSeq" id="WP_011797270.1">
    <property type="nucleotide sequence ID" value="NZ_CP029373.1"/>
</dbReference>
<evidence type="ECO:0000256" key="3">
    <source>
        <dbReference type="ARBA" id="ARBA00022840"/>
    </source>
</evidence>
<keyword evidence="3 4" id="KW-0067">ATP-binding</keyword>
<dbReference type="PANTHER" id="PTHR19375">
    <property type="entry name" value="HEAT SHOCK PROTEIN 70KDA"/>
    <property type="match status" value="1"/>
</dbReference>
<dbReference type="Gene3D" id="2.60.34.10">
    <property type="entry name" value="Substrate Binding Domain Of DNAk, Chain A, domain 1"/>
    <property type="match status" value="1"/>
</dbReference>
<dbReference type="PROSITE" id="PS00329">
    <property type="entry name" value="HSP70_2"/>
    <property type="match status" value="1"/>
</dbReference>
<dbReference type="InterPro" id="IPR029047">
    <property type="entry name" value="HSP70_peptide-bd_sf"/>
</dbReference>
<dbReference type="InterPro" id="IPR043129">
    <property type="entry name" value="ATPase_NBD"/>
</dbReference>
<dbReference type="SUPFAM" id="SSF100920">
    <property type="entry name" value="Heat shock protein 70kD (HSP70), peptide-binding domain"/>
    <property type="match status" value="1"/>
</dbReference>
<proteinExistence type="inferred from homology"/>
<sequence>MIIGIDLGTTNSLVAAWKDGRSVLIPNALGETLTPSCVSLDEDVTVLVGRAARERLQTHPDRTAANFKRYMGSDRTVALAGRAFRPEELSSLVLRALKADAEAFLGEPVEEAVVTVPAYFSDAQRKATRAAGALAGLRVDRLLNEPTAAALAYGLHQQDSETRFLVFDLGGGTFDVSILEMFDGVMEVRASAGDNFLGGEDFLQALVDLFFERLKLSESLRRDSHFMQRLLAAAERTKRALSEHAQAVLSVEHGGKPLSLEVDEALLESACATLLKQLRLPVERALRDANLRTVMLDNIVLAGGATRMPMVRRLATTMFGRFPAIDFNPDEVVALGAAIQAGLKAKDAALNEVVMTDVSPYSLGVAVNKRLPDGTSTPGHFDPVIERNTVVPASRMKSYVPAREDQESIDLEIYQGESRMVHDNIHLGNLRIELPGKSREESSVDVRFSYDVNGLLQVEATVPSTQKTFSVVIEGNPGLLTEAEIAERLAAMDALKIHPRDALENRTVMAHAERIYQQLRGGAREWLAEQILRFEGALATQDGRVVAKARKLLEDQLAHLERTGAVLADDEP</sequence>
<name>A0ABY9ARW3_PARCI</name>
<accession>A0ABY9ARW3</accession>
<reference evidence="5 6" key="1">
    <citation type="submission" date="2023-06" db="EMBL/GenBank/DDBJ databases">
        <authorList>
            <person name="Ham H."/>
            <person name="Park D.S."/>
        </authorList>
    </citation>
    <scope>NUCLEOTIDE SEQUENCE [LARGE SCALE GENOMIC DNA]</scope>
    <source>
        <strain evidence="5 6">KACC 17005</strain>
    </source>
</reference>
<dbReference type="GeneID" id="79789226"/>
<organism evidence="5 6">
    <name type="scientific">Paracidovorax citrulli</name>
    <name type="common">Acidovorax citrulli</name>
    <dbReference type="NCBI Taxonomy" id="80869"/>
    <lineage>
        <taxon>Bacteria</taxon>
        <taxon>Pseudomonadati</taxon>
        <taxon>Pseudomonadota</taxon>
        <taxon>Betaproteobacteria</taxon>
        <taxon>Burkholderiales</taxon>
        <taxon>Comamonadaceae</taxon>
        <taxon>Paracidovorax</taxon>
    </lineage>
</organism>
<dbReference type="InterPro" id="IPR018181">
    <property type="entry name" value="Heat_shock_70_CS"/>
</dbReference>
<dbReference type="Gene3D" id="3.90.640.10">
    <property type="entry name" value="Actin, Chain A, domain 4"/>
    <property type="match status" value="1"/>
</dbReference>
<dbReference type="PRINTS" id="PR00301">
    <property type="entry name" value="HEATSHOCK70"/>
</dbReference>
<evidence type="ECO:0000256" key="1">
    <source>
        <dbReference type="ARBA" id="ARBA00007381"/>
    </source>
</evidence>
<dbReference type="EMBL" id="CP127363">
    <property type="protein sequence ID" value="WIY49547.1"/>
    <property type="molecule type" value="Genomic_DNA"/>
</dbReference>
<gene>
    <name evidence="5" type="ORF">QRO08_02965</name>
</gene>
<dbReference type="InterPro" id="IPR013126">
    <property type="entry name" value="Hsp_70_fam"/>
</dbReference>
<evidence type="ECO:0000256" key="2">
    <source>
        <dbReference type="ARBA" id="ARBA00022741"/>
    </source>
</evidence>
<dbReference type="Gene3D" id="3.30.420.40">
    <property type="match status" value="2"/>
</dbReference>
<protein>
    <submittedName>
        <fullName evidence="5">Molecular chaperone HscC</fullName>
    </submittedName>
</protein>